<evidence type="ECO:0000313" key="2">
    <source>
        <dbReference type="Proteomes" id="UP000004986"/>
    </source>
</evidence>
<dbReference type="BioCyc" id="PSYR629263:G11X0-1942-MONOMER"/>
<accession>F3G6Y2</accession>
<organism evidence="1 2">
    <name type="scientific">Pseudomonas syringae pv. pisi str. 1704B</name>
    <dbReference type="NCBI Taxonomy" id="629263"/>
    <lineage>
        <taxon>Bacteria</taxon>
        <taxon>Pseudomonadati</taxon>
        <taxon>Pseudomonadota</taxon>
        <taxon>Gammaproteobacteria</taxon>
        <taxon>Pseudomonadales</taxon>
        <taxon>Pseudomonadaceae</taxon>
        <taxon>Pseudomonas</taxon>
        <taxon>Pseudomonas syringae</taxon>
    </lineage>
</organism>
<keyword evidence="2" id="KW-1185">Reference proteome</keyword>
<name>F3G6Y2_PSESJ</name>
<dbReference type="AlphaFoldDB" id="F3G6Y2"/>
<evidence type="ECO:0000313" key="1">
    <source>
        <dbReference type="EMBL" id="EGH42831.1"/>
    </source>
</evidence>
<dbReference type="EMBL" id="AEAI01000525">
    <property type="protein sequence ID" value="EGH42831.1"/>
    <property type="molecule type" value="Genomic_DNA"/>
</dbReference>
<comment type="caution">
    <text evidence="1">The sequence shown here is derived from an EMBL/GenBank/DDBJ whole genome shotgun (WGS) entry which is preliminary data.</text>
</comment>
<dbReference type="HOGENOM" id="CLU_3220960_0_0_6"/>
<proteinExistence type="predicted"/>
<gene>
    <name evidence="1" type="ORF">PSYPI_10650</name>
</gene>
<protein>
    <submittedName>
        <fullName evidence="1">Uncharacterized protein</fullName>
    </submittedName>
</protein>
<reference evidence="1 2" key="1">
    <citation type="journal article" date="2011" name="PLoS Pathog.">
        <title>Dynamic evolution of pathogenicity revealed by sequencing and comparative genomics of 19 Pseudomonas syringae isolates.</title>
        <authorList>
            <person name="Baltrus D.A."/>
            <person name="Nishimura M.T."/>
            <person name="Romanchuk A."/>
            <person name="Chang J.H."/>
            <person name="Mukhtar M.S."/>
            <person name="Cherkis K."/>
            <person name="Roach J."/>
            <person name="Grant S.R."/>
            <person name="Jones C.D."/>
            <person name="Dangl J.L."/>
        </authorList>
    </citation>
    <scope>NUCLEOTIDE SEQUENCE [LARGE SCALE GENOMIC DNA]</scope>
    <source>
        <strain evidence="1 2">1704B</strain>
    </source>
</reference>
<sequence length="44" mass="4941">MISPPVSSFTMTCAVLSVARPSEMEMAGLVECKQMAWWVKLHTR</sequence>
<dbReference type="Proteomes" id="UP000004986">
    <property type="component" value="Unassembled WGS sequence"/>
</dbReference>